<accession>A0ACC2NMH0</accession>
<evidence type="ECO:0000313" key="2">
    <source>
        <dbReference type="Proteomes" id="UP001239111"/>
    </source>
</evidence>
<keyword evidence="2" id="KW-1185">Reference proteome</keyword>
<evidence type="ECO:0000313" key="1">
    <source>
        <dbReference type="EMBL" id="KAJ8672292.1"/>
    </source>
</evidence>
<dbReference type="Proteomes" id="UP001239111">
    <property type="component" value="Chromosome 3"/>
</dbReference>
<organism evidence="1 2">
    <name type="scientific">Eretmocerus hayati</name>
    <dbReference type="NCBI Taxonomy" id="131215"/>
    <lineage>
        <taxon>Eukaryota</taxon>
        <taxon>Metazoa</taxon>
        <taxon>Ecdysozoa</taxon>
        <taxon>Arthropoda</taxon>
        <taxon>Hexapoda</taxon>
        <taxon>Insecta</taxon>
        <taxon>Pterygota</taxon>
        <taxon>Neoptera</taxon>
        <taxon>Endopterygota</taxon>
        <taxon>Hymenoptera</taxon>
        <taxon>Apocrita</taxon>
        <taxon>Proctotrupomorpha</taxon>
        <taxon>Chalcidoidea</taxon>
        <taxon>Aphelinidae</taxon>
        <taxon>Aphelininae</taxon>
        <taxon>Eretmocerus</taxon>
    </lineage>
</organism>
<sequence length="109" mass="12476">MNSYAGNDLLYFFQEPESGLRDYPLTKLKLSNIDKSSVRSYTRGLLKNLFTNAYLKDHSPTGEKSNALPKEYKAKPALEAKRMKYMKRKLPLTRQTSILIDSTLEVDLG</sequence>
<reference evidence="1" key="1">
    <citation type="submission" date="2023-04" db="EMBL/GenBank/DDBJ databases">
        <title>A chromosome-level genome assembly of the parasitoid wasp Eretmocerus hayati.</title>
        <authorList>
            <person name="Zhong Y."/>
            <person name="Liu S."/>
            <person name="Liu Y."/>
        </authorList>
    </citation>
    <scope>NUCLEOTIDE SEQUENCE</scope>
    <source>
        <strain evidence="1">ZJU_SS_LIU_2023</strain>
    </source>
</reference>
<name>A0ACC2NMH0_9HYME</name>
<comment type="caution">
    <text evidence="1">The sequence shown here is derived from an EMBL/GenBank/DDBJ whole genome shotgun (WGS) entry which is preliminary data.</text>
</comment>
<protein>
    <submittedName>
        <fullName evidence="1">Uncharacterized protein</fullName>
    </submittedName>
</protein>
<gene>
    <name evidence="1" type="ORF">QAD02_003551</name>
</gene>
<proteinExistence type="predicted"/>
<dbReference type="EMBL" id="CM056743">
    <property type="protein sequence ID" value="KAJ8672292.1"/>
    <property type="molecule type" value="Genomic_DNA"/>
</dbReference>